<reference evidence="3" key="1">
    <citation type="submission" date="2016-10" db="EMBL/GenBank/DDBJ databases">
        <authorList>
            <person name="Varghese N."/>
            <person name="Submissions S."/>
        </authorList>
    </citation>
    <scope>NUCLEOTIDE SEQUENCE [LARGE SCALE GENOMIC DNA]</scope>
    <source>
        <strain evidence="3">IBRC-M 10761</strain>
    </source>
</reference>
<dbReference type="RefSeq" id="WP_092177193.1">
    <property type="nucleotide sequence ID" value="NZ_FNZH01000006.1"/>
</dbReference>
<keyword evidence="1" id="KW-0732">Signal</keyword>
<dbReference type="EMBL" id="FNZH01000006">
    <property type="protein sequence ID" value="SEJ61954.1"/>
    <property type="molecule type" value="Genomic_DNA"/>
</dbReference>
<gene>
    <name evidence="2" type="ORF">SAMN05192553_106115</name>
</gene>
<dbReference type="AlphaFoldDB" id="A0A1H7ABQ3"/>
<feature type="signal peptide" evidence="1">
    <location>
        <begin position="1"/>
        <end position="21"/>
    </location>
</feature>
<protein>
    <submittedName>
        <fullName evidence="2">Uncharacterized protein</fullName>
    </submittedName>
</protein>
<evidence type="ECO:0000256" key="1">
    <source>
        <dbReference type="SAM" id="SignalP"/>
    </source>
</evidence>
<dbReference type="Proteomes" id="UP000199403">
    <property type="component" value="Unassembled WGS sequence"/>
</dbReference>
<proteinExistence type="predicted"/>
<evidence type="ECO:0000313" key="2">
    <source>
        <dbReference type="EMBL" id="SEJ61954.1"/>
    </source>
</evidence>
<keyword evidence="3" id="KW-1185">Reference proteome</keyword>
<evidence type="ECO:0000313" key="3">
    <source>
        <dbReference type="Proteomes" id="UP000199403"/>
    </source>
</evidence>
<accession>A0A1H7ABQ3</accession>
<organism evidence="2 3">
    <name type="scientific">Cyclobacterium xiamenense</name>
    <dbReference type="NCBI Taxonomy" id="1297121"/>
    <lineage>
        <taxon>Bacteria</taxon>
        <taxon>Pseudomonadati</taxon>
        <taxon>Bacteroidota</taxon>
        <taxon>Cytophagia</taxon>
        <taxon>Cytophagales</taxon>
        <taxon>Cyclobacteriaceae</taxon>
        <taxon>Cyclobacterium</taxon>
    </lineage>
</organism>
<dbReference type="STRING" id="1416801.SAMN05192553_106115"/>
<feature type="chain" id="PRO_5011697271" evidence="1">
    <location>
        <begin position="22"/>
        <end position="79"/>
    </location>
</feature>
<name>A0A1H7ABQ3_9BACT</name>
<sequence length="79" mass="8687">MNRKKQLFFFFLFKARVFVVAAVLANALGFPLPVPAKEATKTGTHYRAPSQTATMLDIDGSNSQPKEAGLPAQYPLTLF</sequence>